<evidence type="ECO:0000313" key="2">
    <source>
        <dbReference type="Proteomes" id="UP000796761"/>
    </source>
</evidence>
<dbReference type="AlphaFoldDB" id="A0A8K1LF35"/>
<dbReference type="Proteomes" id="UP000796761">
    <property type="component" value="Unassembled WGS sequence"/>
</dbReference>
<proteinExistence type="predicted"/>
<reference evidence="1" key="1">
    <citation type="submission" date="2019-04" db="EMBL/GenBank/DDBJ databases">
        <title>Genome assembly of Zosterops borbonicus 15179.</title>
        <authorList>
            <person name="Leroy T."/>
            <person name="Anselmetti Y."/>
            <person name="Tilak M.-K."/>
            <person name="Nabholz B."/>
        </authorList>
    </citation>
    <scope>NUCLEOTIDE SEQUENCE</scope>
    <source>
        <strain evidence="1">HGM_15179</strain>
        <tissue evidence="1">Muscle</tissue>
    </source>
</reference>
<keyword evidence="2" id="KW-1185">Reference proteome</keyword>
<organism evidence="1 2">
    <name type="scientific">Zosterops borbonicus</name>
    <dbReference type="NCBI Taxonomy" id="364589"/>
    <lineage>
        <taxon>Eukaryota</taxon>
        <taxon>Metazoa</taxon>
        <taxon>Chordata</taxon>
        <taxon>Craniata</taxon>
        <taxon>Vertebrata</taxon>
        <taxon>Euteleostomi</taxon>
        <taxon>Archelosauria</taxon>
        <taxon>Archosauria</taxon>
        <taxon>Dinosauria</taxon>
        <taxon>Saurischia</taxon>
        <taxon>Theropoda</taxon>
        <taxon>Coelurosauria</taxon>
        <taxon>Aves</taxon>
        <taxon>Neognathae</taxon>
        <taxon>Neoaves</taxon>
        <taxon>Telluraves</taxon>
        <taxon>Australaves</taxon>
        <taxon>Passeriformes</taxon>
        <taxon>Sylvioidea</taxon>
        <taxon>Zosteropidae</taxon>
        <taxon>Zosterops</taxon>
    </lineage>
</organism>
<comment type="caution">
    <text evidence="1">The sequence shown here is derived from an EMBL/GenBank/DDBJ whole genome shotgun (WGS) entry which is preliminary data.</text>
</comment>
<accession>A0A8K1LF35</accession>
<dbReference type="EMBL" id="SWJQ01000684">
    <property type="protein sequence ID" value="TRZ11629.1"/>
    <property type="molecule type" value="Genomic_DNA"/>
</dbReference>
<gene>
    <name evidence="1" type="ORF">HGM15179_015475</name>
</gene>
<evidence type="ECO:0000313" key="1">
    <source>
        <dbReference type="EMBL" id="TRZ11629.1"/>
    </source>
</evidence>
<name>A0A8K1LF35_9PASS</name>
<protein>
    <submittedName>
        <fullName evidence="1">Uncharacterized protein</fullName>
    </submittedName>
</protein>
<sequence>MPKIFGRGGQLSFNNLQLNNWQHVQQFQTPMVEGALGMQQLNEQEDEGDKYQSKRCWCAEKLITTGVCNPECNKNKDMFQGSDEQLVMPFRGSLYAAKPQGRMERERQAEGPKETLLTVMSPGSLVTSCDKSLKDLLPVDRSPLFNPIKSSDLSNTLTLLDNYPDSSLQKSGL</sequence>